<evidence type="ECO:0000256" key="12">
    <source>
        <dbReference type="ARBA" id="ARBA00023211"/>
    </source>
</evidence>
<dbReference type="Gene3D" id="3.40.50.20">
    <property type="match status" value="1"/>
</dbReference>
<comment type="catalytic activity">
    <reaction evidence="14">
        <text>2 D-alanine + ATP = D-alanyl-D-alanine + ADP + phosphate + H(+)</text>
        <dbReference type="Rhea" id="RHEA:11224"/>
        <dbReference type="ChEBI" id="CHEBI:15378"/>
        <dbReference type="ChEBI" id="CHEBI:30616"/>
        <dbReference type="ChEBI" id="CHEBI:43474"/>
        <dbReference type="ChEBI" id="CHEBI:57416"/>
        <dbReference type="ChEBI" id="CHEBI:57822"/>
        <dbReference type="ChEBI" id="CHEBI:456216"/>
        <dbReference type="EC" id="6.3.2.4"/>
    </reaction>
</comment>
<comment type="function">
    <text evidence="14">Cell wall formation.</text>
</comment>
<proteinExistence type="inferred from homology"/>
<dbReference type="GO" id="GO:0009252">
    <property type="term" value="P:peptidoglycan biosynthetic process"/>
    <property type="evidence" value="ECO:0007669"/>
    <property type="project" value="UniProtKB-UniRule"/>
</dbReference>
<keyword evidence="11 14" id="KW-0573">Peptidoglycan synthesis</keyword>
<dbReference type="STRING" id="297318.BK138_06840"/>
<dbReference type="GO" id="GO:0005737">
    <property type="term" value="C:cytoplasm"/>
    <property type="evidence" value="ECO:0007669"/>
    <property type="project" value="UniProtKB-SubCell"/>
</dbReference>
<evidence type="ECO:0000256" key="7">
    <source>
        <dbReference type="ARBA" id="ARBA00022741"/>
    </source>
</evidence>
<dbReference type="GO" id="GO:0071555">
    <property type="term" value="P:cell wall organization"/>
    <property type="evidence" value="ECO:0007669"/>
    <property type="project" value="UniProtKB-KW"/>
</dbReference>
<dbReference type="PANTHER" id="PTHR23132:SF23">
    <property type="entry name" value="D-ALANINE--D-ALANINE LIGASE B"/>
    <property type="match status" value="1"/>
</dbReference>
<dbReference type="EMBL" id="MRTP01000001">
    <property type="protein sequence ID" value="OMF58257.1"/>
    <property type="molecule type" value="Genomic_DNA"/>
</dbReference>
<keyword evidence="10 14" id="KW-0133">Cell shape</keyword>
<dbReference type="HAMAP" id="MF_00047">
    <property type="entry name" value="Dala_Dala_lig"/>
    <property type="match status" value="1"/>
</dbReference>
<dbReference type="PROSITE" id="PS50975">
    <property type="entry name" value="ATP_GRASP"/>
    <property type="match status" value="1"/>
</dbReference>
<keyword evidence="5 14" id="KW-0436">Ligase</keyword>
<evidence type="ECO:0000256" key="16">
    <source>
        <dbReference type="PIRSR" id="PIRSR039102-3"/>
    </source>
</evidence>
<feature type="domain" description="ATP-grasp" evidence="18">
    <location>
        <begin position="100"/>
        <end position="294"/>
    </location>
</feature>
<dbReference type="RefSeq" id="WP_076167628.1">
    <property type="nucleotide sequence ID" value="NZ_MRTP01000001.1"/>
</dbReference>
<dbReference type="GO" id="GO:0005524">
    <property type="term" value="F:ATP binding"/>
    <property type="evidence" value="ECO:0007669"/>
    <property type="project" value="UniProtKB-UniRule"/>
</dbReference>
<keyword evidence="13 14" id="KW-0961">Cell wall biogenesis/degradation</keyword>
<dbReference type="EC" id="6.3.2.4" evidence="14"/>
<gene>
    <name evidence="14" type="primary">ddl</name>
    <name evidence="19" type="ORF">BK138_06840</name>
</gene>
<evidence type="ECO:0000256" key="15">
    <source>
        <dbReference type="PIRSR" id="PIRSR039102-1"/>
    </source>
</evidence>
<dbReference type="InterPro" id="IPR005905">
    <property type="entry name" value="D_ala_D_ala"/>
</dbReference>
<evidence type="ECO:0000256" key="8">
    <source>
        <dbReference type="ARBA" id="ARBA00022840"/>
    </source>
</evidence>
<reference evidence="19 20" key="1">
    <citation type="submission" date="2016-11" db="EMBL/GenBank/DDBJ databases">
        <title>Paenibacillus species isolates.</title>
        <authorList>
            <person name="Beno S.M."/>
        </authorList>
    </citation>
    <scope>NUCLEOTIDE SEQUENCE [LARGE SCALE GENOMIC DNA]</scope>
    <source>
        <strain evidence="19 20">FSL R5-0378</strain>
    </source>
</reference>
<feature type="binding site" evidence="16">
    <location>
        <position position="261"/>
    </location>
    <ligand>
        <name>Mg(2+)</name>
        <dbReference type="ChEBI" id="CHEBI:18420"/>
        <label>1</label>
    </ligand>
</feature>
<dbReference type="NCBIfam" id="TIGR01205">
    <property type="entry name" value="D_ala_D_alaTIGR"/>
    <property type="match status" value="1"/>
</dbReference>
<keyword evidence="4 14" id="KW-0963">Cytoplasm</keyword>
<evidence type="ECO:0000256" key="4">
    <source>
        <dbReference type="ARBA" id="ARBA00022490"/>
    </source>
</evidence>
<evidence type="ECO:0000256" key="6">
    <source>
        <dbReference type="ARBA" id="ARBA00022723"/>
    </source>
</evidence>
<evidence type="ECO:0000259" key="18">
    <source>
        <dbReference type="PROSITE" id="PS50975"/>
    </source>
</evidence>
<keyword evidence="6 16" id="KW-0479">Metal-binding</keyword>
<feature type="active site" evidence="15">
    <location>
        <position position="14"/>
    </location>
</feature>
<evidence type="ECO:0000256" key="10">
    <source>
        <dbReference type="ARBA" id="ARBA00022960"/>
    </source>
</evidence>
<dbReference type="PANTHER" id="PTHR23132">
    <property type="entry name" value="D-ALANINE--D-ALANINE LIGASE"/>
    <property type="match status" value="1"/>
</dbReference>
<dbReference type="InterPro" id="IPR013815">
    <property type="entry name" value="ATP_grasp_subdomain_1"/>
</dbReference>
<keyword evidence="8 17" id="KW-0067">ATP-binding</keyword>
<feature type="active site" evidence="15">
    <location>
        <position position="272"/>
    </location>
</feature>
<dbReference type="SUPFAM" id="SSF52440">
    <property type="entry name" value="PreATP-grasp domain"/>
    <property type="match status" value="1"/>
</dbReference>
<feature type="binding site" evidence="16">
    <location>
        <position position="263"/>
    </location>
    <ligand>
        <name>Mg(2+)</name>
        <dbReference type="ChEBI" id="CHEBI:18420"/>
        <label>2</label>
    </ligand>
</feature>
<feature type="active site" evidence="15">
    <location>
        <position position="143"/>
    </location>
</feature>
<dbReference type="PIRSF" id="PIRSF039102">
    <property type="entry name" value="Ddl/VanB"/>
    <property type="match status" value="1"/>
</dbReference>
<dbReference type="InterPro" id="IPR011761">
    <property type="entry name" value="ATP-grasp"/>
</dbReference>
<dbReference type="GO" id="GO:0008716">
    <property type="term" value="F:D-alanine-D-alanine ligase activity"/>
    <property type="evidence" value="ECO:0007669"/>
    <property type="project" value="UniProtKB-UniRule"/>
</dbReference>
<comment type="similarity">
    <text evidence="3 14">Belongs to the D-alanine--D-alanine ligase family.</text>
</comment>
<evidence type="ECO:0000256" key="17">
    <source>
        <dbReference type="PROSITE-ProRule" id="PRU00409"/>
    </source>
</evidence>
<evidence type="ECO:0000256" key="11">
    <source>
        <dbReference type="ARBA" id="ARBA00022984"/>
    </source>
</evidence>
<dbReference type="GO" id="GO:0008360">
    <property type="term" value="P:regulation of cell shape"/>
    <property type="evidence" value="ECO:0007669"/>
    <property type="project" value="UniProtKB-KW"/>
</dbReference>
<dbReference type="Gene3D" id="3.30.1490.20">
    <property type="entry name" value="ATP-grasp fold, A domain"/>
    <property type="match status" value="1"/>
</dbReference>
<dbReference type="UniPathway" id="UPA00219"/>
<comment type="pathway">
    <text evidence="14">Cell wall biogenesis; peptidoglycan biosynthesis.</text>
</comment>
<keyword evidence="20" id="KW-1185">Reference proteome</keyword>
<evidence type="ECO:0000256" key="5">
    <source>
        <dbReference type="ARBA" id="ARBA00022598"/>
    </source>
</evidence>
<dbReference type="FunFam" id="3.40.50.20:FF:000031">
    <property type="entry name" value="D-alanine--D-alanine ligase"/>
    <property type="match status" value="1"/>
</dbReference>
<dbReference type="Proteomes" id="UP000187172">
    <property type="component" value="Unassembled WGS sequence"/>
</dbReference>
<dbReference type="InterPro" id="IPR016185">
    <property type="entry name" value="PreATP-grasp_dom_sf"/>
</dbReference>
<evidence type="ECO:0000256" key="9">
    <source>
        <dbReference type="ARBA" id="ARBA00022842"/>
    </source>
</evidence>
<dbReference type="Pfam" id="PF07478">
    <property type="entry name" value="Dala_Dala_lig_C"/>
    <property type="match status" value="1"/>
</dbReference>
<evidence type="ECO:0000256" key="3">
    <source>
        <dbReference type="ARBA" id="ARBA00010871"/>
    </source>
</evidence>
<feature type="binding site" evidence="16">
    <location>
        <position position="249"/>
    </location>
    <ligand>
        <name>Mg(2+)</name>
        <dbReference type="ChEBI" id="CHEBI:18420"/>
        <label>1</label>
    </ligand>
</feature>
<organism evidence="19 20">
    <name type="scientific">Paenibacillus rhizosphaerae</name>
    <dbReference type="NCBI Taxonomy" id="297318"/>
    <lineage>
        <taxon>Bacteria</taxon>
        <taxon>Bacillati</taxon>
        <taxon>Bacillota</taxon>
        <taxon>Bacilli</taxon>
        <taxon>Bacillales</taxon>
        <taxon>Paenibacillaceae</taxon>
        <taxon>Paenibacillus</taxon>
    </lineage>
</organism>
<dbReference type="Pfam" id="PF01820">
    <property type="entry name" value="Dala_Dala_lig_N"/>
    <property type="match status" value="2"/>
</dbReference>
<evidence type="ECO:0000313" key="19">
    <source>
        <dbReference type="EMBL" id="OMF58257.1"/>
    </source>
</evidence>
<dbReference type="AlphaFoldDB" id="A0A1R1F2H8"/>
<dbReference type="InterPro" id="IPR011095">
    <property type="entry name" value="Dala_Dala_lig_C"/>
</dbReference>
<evidence type="ECO:0000313" key="20">
    <source>
        <dbReference type="Proteomes" id="UP000187172"/>
    </source>
</evidence>
<accession>A0A1R1F2H8</accession>
<evidence type="ECO:0000256" key="13">
    <source>
        <dbReference type="ARBA" id="ARBA00023316"/>
    </source>
</evidence>
<feature type="binding site" evidence="16">
    <location>
        <position position="261"/>
    </location>
    <ligand>
        <name>Mg(2+)</name>
        <dbReference type="ChEBI" id="CHEBI:18420"/>
        <label>2</label>
    </ligand>
</feature>
<comment type="subcellular location">
    <subcellularLocation>
        <location evidence="2 14">Cytoplasm</location>
    </subcellularLocation>
</comment>
<dbReference type="Gene3D" id="3.30.470.20">
    <property type="entry name" value="ATP-grasp fold, B domain"/>
    <property type="match status" value="1"/>
</dbReference>
<keyword evidence="7 17" id="KW-0547">Nucleotide-binding</keyword>
<dbReference type="PROSITE" id="PS00843">
    <property type="entry name" value="DALA_DALA_LIGASE_1"/>
    <property type="match status" value="1"/>
</dbReference>
<comment type="cofactor">
    <cofactor evidence="1">
        <name>Mn(2+)</name>
        <dbReference type="ChEBI" id="CHEBI:29035"/>
    </cofactor>
</comment>
<comment type="caution">
    <text evidence="19">The sequence shown here is derived from an EMBL/GenBank/DDBJ whole genome shotgun (WGS) entry which is preliminary data.</text>
</comment>
<keyword evidence="12 16" id="KW-0464">Manganese</keyword>
<comment type="cofactor">
    <cofactor evidence="16">
        <name>Mg(2+)</name>
        <dbReference type="ChEBI" id="CHEBI:18420"/>
    </cofactor>
    <cofactor evidence="16">
        <name>Mn(2+)</name>
        <dbReference type="ChEBI" id="CHEBI:29035"/>
    </cofactor>
    <text evidence="16">Binds 2 magnesium or manganese ions per subunit.</text>
</comment>
<evidence type="ECO:0000256" key="1">
    <source>
        <dbReference type="ARBA" id="ARBA00001936"/>
    </source>
</evidence>
<dbReference type="SUPFAM" id="SSF56059">
    <property type="entry name" value="Glutathione synthetase ATP-binding domain-like"/>
    <property type="match status" value="1"/>
</dbReference>
<dbReference type="GO" id="GO:0046872">
    <property type="term" value="F:metal ion binding"/>
    <property type="evidence" value="ECO:0007669"/>
    <property type="project" value="UniProtKB-KW"/>
</dbReference>
<dbReference type="NCBIfam" id="NF002378">
    <property type="entry name" value="PRK01372.1"/>
    <property type="match status" value="1"/>
</dbReference>
<dbReference type="PROSITE" id="PS00844">
    <property type="entry name" value="DALA_DALA_LIGASE_2"/>
    <property type="match status" value="1"/>
</dbReference>
<dbReference type="InterPro" id="IPR000291">
    <property type="entry name" value="D-Ala_lig_Van_CS"/>
</dbReference>
<evidence type="ECO:0000256" key="2">
    <source>
        <dbReference type="ARBA" id="ARBA00004496"/>
    </source>
</evidence>
<protein>
    <recommendedName>
        <fullName evidence="14">D-alanine--D-alanine ligase</fullName>
        <ecNumber evidence="14">6.3.2.4</ecNumber>
    </recommendedName>
    <alternativeName>
        <fullName evidence="14">D-Ala-D-Ala ligase</fullName>
    </alternativeName>
    <alternativeName>
        <fullName evidence="14">D-alanylalanine synthetase</fullName>
    </alternativeName>
</protein>
<evidence type="ECO:0000256" key="14">
    <source>
        <dbReference type="HAMAP-Rule" id="MF_00047"/>
    </source>
</evidence>
<dbReference type="InterPro" id="IPR011127">
    <property type="entry name" value="Dala_Dala_lig_N"/>
</dbReference>
<keyword evidence="9 16" id="KW-0460">Magnesium</keyword>
<name>A0A1R1F2H8_9BACL</name>
<sequence>MLRVGVIMGGDSSEREVSLMTGREIISHLDPAKYEVRPIEITRKRDLPQQLAGIDMAVIALHGKYGEDGTIQGTLETLGVPYTGSGVLASSLCMDKNTAKKLLRYEGVETPDWMLLTSPDELENVLVSEPLYPLVVKPNSGGSSVGVTLARDEQSLREAVERAFHWDDEVILEQYIEGEEITCSLLNGEYLPVLAIKPNGEFFDYTSKYEEGECEEVVASLDPDTAEQVRRAAELSCRVLKCSVYARVDVMLHQGIPYVMEVNTLPGMTRTSLLPKSALAAGLSFSALLDRIIEGSLAERRREYGLVV</sequence>